<accession>A0A395GNW3</accession>
<dbReference type="EMBL" id="KZ824467">
    <property type="protein sequence ID" value="RAK97064.1"/>
    <property type="molecule type" value="Genomic_DNA"/>
</dbReference>
<keyword evidence="2" id="KW-1185">Reference proteome</keyword>
<evidence type="ECO:0000313" key="2">
    <source>
        <dbReference type="Proteomes" id="UP000249402"/>
    </source>
</evidence>
<reference evidence="1 2" key="1">
    <citation type="submission" date="2018-02" db="EMBL/GenBank/DDBJ databases">
        <title>The genomes of Aspergillus section Nigri reveals drivers in fungal speciation.</title>
        <authorList>
            <consortium name="DOE Joint Genome Institute"/>
            <person name="Vesth T.C."/>
            <person name="Nybo J."/>
            <person name="Theobald S."/>
            <person name="Brandl J."/>
            <person name="Frisvad J.C."/>
            <person name="Nielsen K.F."/>
            <person name="Lyhne E.K."/>
            <person name="Kogle M.E."/>
            <person name="Kuo A."/>
            <person name="Riley R."/>
            <person name="Clum A."/>
            <person name="Nolan M."/>
            <person name="Lipzen A."/>
            <person name="Salamov A."/>
            <person name="Henrissat B."/>
            <person name="Wiebenga A."/>
            <person name="De vries R.P."/>
            <person name="Grigoriev I.V."/>
            <person name="Mortensen U.H."/>
            <person name="Andersen M.R."/>
            <person name="Baker S.E."/>
        </authorList>
    </citation>
    <scope>NUCLEOTIDE SEQUENCE [LARGE SCALE GENOMIC DNA]</scope>
    <source>
        <strain evidence="1 2">CBS 121593</strain>
    </source>
</reference>
<dbReference type="AlphaFoldDB" id="A0A395GNW3"/>
<dbReference type="VEuPathDB" id="FungiDB:BO80DRAFT_428578"/>
<dbReference type="GeneID" id="37225148"/>
<dbReference type="Proteomes" id="UP000249402">
    <property type="component" value="Unassembled WGS sequence"/>
</dbReference>
<proteinExistence type="predicted"/>
<dbReference type="STRING" id="1448316.A0A395GNW3"/>
<evidence type="ECO:0000313" key="1">
    <source>
        <dbReference type="EMBL" id="RAK97064.1"/>
    </source>
</evidence>
<organism evidence="1 2">
    <name type="scientific">Aspergillus ibericus CBS 121593</name>
    <dbReference type="NCBI Taxonomy" id="1448316"/>
    <lineage>
        <taxon>Eukaryota</taxon>
        <taxon>Fungi</taxon>
        <taxon>Dikarya</taxon>
        <taxon>Ascomycota</taxon>
        <taxon>Pezizomycotina</taxon>
        <taxon>Eurotiomycetes</taxon>
        <taxon>Eurotiomycetidae</taxon>
        <taxon>Eurotiales</taxon>
        <taxon>Aspergillaceae</taxon>
        <taxon>Aspergillus</taxon>
        <taxon>Aspergillus subgen. Circumdati</taxon>
    </lineage>
</organism>
<protein>
    <submittedName>
        <fullName evidence="1">Uncharacterized protein</fullName>
    </submittedName>
</protein>
<name>A0A395GNW3_9EURO</name>
<dbReference type="RefSeq" id="XP_025571392.1">
    <property type="nucleotide sequence ID" value="XM_025720283.1"/>
</dbReference>
<gene>
    <name evidence="1" type="ORF">BO80DRAFT_428578</name>
</gene>
<dbReference type="OrthoDB" id="5207033at2759"/>
<sequence length="370" mass="42357">MNCYQLQLGSVPGSEERLSEVKQLEVHELLDPNFYKQPGAHVILMPPTQEDPDYYTADLRRKLTQRFRLPGFFFDHMGWDSNGFFGSVGISSSSSAGRSDRDFGGCGTFSRFLSKKVDDRNASPESSEYIWHYMGFSTLWLKHMEGQQKSEAECDMPLPSGETHIMLCFDLDKHMSSKLVRLLRDTDLLESQNEPFFLLKVALETVVAQFEEDLGSFRRPIRKIEKERYSSFKDNHAYSRADIDDTKLEQLSERYATLHEVSRHVIHISETLNAAVTNAAAILQDHKLWRRSLEASSAYPNNTARTLGLYSNLLSNLKLRADAFVSRMENEIKCASNLLGVFNNNISLQTLNTTRDELRVLQYQLFNARG</sequence>